<dbReference type="AlphaFoldDB" id="A0A448YYS3"/>
<name>A0A448YYS3_9STRA</name>
<gene>
    <name evidence="1" type="ORF">PSNMU_V1.4_AUG-EV-PASAV3_0016740</name>
</gene>
<proteinExistence type="predicted"/>
<keyword evidence="2" id="KW-1185">Reference proteome</keyword>
<dbReference type="OrthoDB" id="10558129at2759"/>
<sequence>MWAFFQTSNDDSRQTHAKIVVGCPKPNHAASTTNLDSAAWALLQEAVGTPTGTPHTGMQVPFGTKINPQTQRRQVFVSRDIPKGYELWKPIHYHTFHSEEGYTDFLREVPHNLRCAVLEWTHPSSHDNDIYVDVTLDEGTFIQEAELPEQVNIDIDCVALRDIKAGEFVYMNTTEHFSLSGDVEWLEAIRTDALKRTGLGSGRRRNQYLNNNHTHRLIPPNHTEDDTTVVAPVIAALSALYFVVKLVRGGNASKPYDFGCDYGGDCHNGCTFGSFFYGSQKTKIA</sequence>
<dbReference type="EMBL" id="CAACVS010000044">
    <property type="protein sequence ID" value="VEU34952.1"/>
    <property type="molecule type" value="Genomic_DNA"/>
</dbReference>
<evidence type="ECO:0000313" key="2">
    <source>
        <dbReference type="Proteomes" id="UP000291116"/>
    </source>
</evidence>
<organism evidence="1 2">
    <name type="scientific">Pseudo-nitzschia multistriata</name>
    <dbReference type="NCBI Taxonomy" id="183589"/>
    <lineage>
        <taxon>Eukaryota</taxon>
        <taxon>Sar</taxon>
        <taxon>Stramenopiles</taxon>
        <taxon>Ochrophyta</taxon>
        <taxon>Bacillariophyta</taxon>
        <taxon>Bacillariophyceae</taxon>
        <taxon>Bacillariophycidae</taxon>
        <taxon>Bacillariales</taxon>
        <taxon>Bacillariaceae</taxon>
        <taxon>Pseudo-nitzschia</taxon>
    </lineage>
</organism>
<evidence type="ECO:0000313" key="1">
    <source>
        <dbReference type="EMBL" id="VEU34952.1"/>
    </source>
</evidence>
<dbReference type="Proteomes" id="UP000291116">
    <property type="component" value="Unassembled WGS sequence"/>
</dbReference>
<accession>A0A448YYS3</accession>
<protein>
    <submittedName>
        <fullName evidence="1">Uncharacterized protein</fullName>
    </submittedName>
</protein>
<reference evidence="1 2" key="1">
    <citation type="submission" date="2019-01" db="EMBL/GenBank/DDBJ databases">
        <authorList>
            <person name="Ferrante I. M."/>
        </authorList>
    </citation>
    <scope>NUCLEOTIDE SEQUENCE [LARGE SCALE GENOMIC DNA]</scope>
    <source>
        <strain evidence="1 2">B856</strain>
    </source>
</reference>